<dbReference type="Proteomes" id="UP001461498">
    <property type="component" value="Unassembled WGS sequence"/>
</dbReference>
<accession>A0AAW1CIW9</accession>
<name>A0AAW1CIW9_9HEMI</name>
<dbReference type="Pfam" id="PF05705">
    <property type="entry name" value="DUF829"/>
    <property type="match status" value="1"/>
</dbReference>
<dbReference type="Gene3D" id="3.40.50.1820">
    <property type="entry name" value="alpha/beta hydrolase"/>
    <property type="match status" value="1"/>
</dbReference>
<protein>
    <recommendedName>
        <fullName evidence="3">Transmembrane protein 53</fullName>
    </recommendedName>
</protein>
<dbReference type="SUPFAM" id="SSF53474">
    <property type="entry name" value="alpha/beta-Hydrolases"/>
    <property type="match status" value="1"/>
</dbReference>
<dbReference type="EMBL" id="JAPXFL010000014">
    <property type="protein sequence ID" value="KAK9497588.1"/>
    <property type="molecule type" value="Genomic_DNA"/>
</dbReference>
<keyword evidence="2" id="KW-1185">Reference proteome</keyword>
<dbReference type="PANTHER" id="PTHR20908">
    <property type="entry name" value="LD15586P"/>
    <property type="match status" value="1"/>
</dbReference>
<evidence type="ECO:0000313" key="2">
    <source>
        <dbReference type="Proteomes" id="UP001461498"/>
    </source>
</evidence>
<proteinExistence type="predicted"/>
<dbReference type="GO" id="GO:0017171">
    <property type="term" value="F:serine hydrolase activity"/>
    <property type="evidence" value="ECO:0007669"/>
    <property type="project" value="TreeGrafter"/>
</dbReference>
<dbReference type="PANTHER" id="PTHR20908:SF1">
    <property type="entry name" value="LD15586P"/>
    <property type="match status" value="1"/>
</dbReference>
<sequence length="315" mass="35621">MAFRNSLCVLVRNAFSTSAVYQAAGIGVTNSNKNVTSKQSITKHLELISSVDSNQLSNDIHTNKVKPLVVLLGWLLAKPQHMKKYSDIYMDRGYNVLTVSMTPWQFFWPTTGAQLIADELLNFLKNGPRSQPLLLHGFSIGAYLWGECLVKMVAEPSQYSHLIQRIKGQIWDSAPDIAELHKGLPMAIAPNNAILRRAAEKYFAYHLKTFHDVATQHYIRSSQLFHTTPVRAPSLIFVCKNDPIASYSSNKKVQESWDSMGMKTYLKCWEKSKHVSHIIIHKKEYLETLDDFLSTLDLPSQELSSESPQKIAAKL</sequence>
<evidence type="ECO:0008006" key="3">
    <source>
        <dbReference type="Google" id="ProtNLM"/>
    </source>
</evidence>
<dbReference type="AlphaFoldDB" id="A0AAW1CIW9"/>
<dbReference type="InterPro" id="IPR008547">
    <property type="entry name" value="DUF829_TMEM53"/>
</dbReference>
<comment type="caution">
    <text evidence="1">The sequence shown here is derived from an EMBL/GenBank/DDBJ whole genome shotgun (WGS) entry which is preliminary data.</text>
</comment>
<organism evidence="1 2">
    <name type="scientific">Rhynocoris fuscipes</name>
    <dbReference type="NCBI Taxonomy" id="488301"/>
    <lineage>
        <taxon>Eukaryota</taxon>
        <taxon>Metazoa</taxon>
        <taxon>Ecdysozoa</taxon>
        <taxon>Arthropoda</taxon>
        <taxon>Hexapoda</taxon>
        <taxon>Insecta</taxon>
        <taxon>Pterygota</taxon>
        <taxon>Neoptera</taxon>
        <taxon>Paraneoptera</taxon>
        <taxon>Hemiptera</taxon>
        <taxon>Heteroptera</taxon>
        <taxon>Panheteroptera</taxon>
        <taxon>Cimicomorpha</taxon>
        <taxon>Reduviidae</taxon>
        <taxon>Harpactorinae</taxon>
        <taxon>Harpactorini</taxon>
        <taxon>Rhynocoris</taxon>
    </lineage>
</organism>
<reference evidence="1 2" key="1">
    <citation type="submission" date="2022-12" db="EMBL/GenBank/DDBJ databases">
        <title>Chromosome-level genome assembly of true bugs.</title>
        <authorList>
            <person name="Ma L."/>
            <person name="Li H."/>
        </authorList>
    </citation>
    <scope>NUCLEOTIDE SEQUENCE [LARGE SCALE GENOMIC DNA]</scope>
    <source>
        <strain evidence="1">Lab_2022b</strain>
    </source>
</reference>
<evidence type="ECO:0000313" key="1">
    <source>
        <dbReference type="EMBL" id="KAK9497588.1"/>
    </source>
</evidence>
<gene>
    <name evidence="1" type="ORF">O3M35_004287</name>
</gene>
<dbReference type="InterPro" id="IPR029058">
    <property type="entry name" value="AB_hydrolase_fold"/>
</dbReference>